<feature type="compositionally biased region" description="Low complexity" evidence="1">
    <location>
        <begin position="740"/>
        <end position="753"/>
    </location>
</feature>
<accession>A0ABR2JJ96</accession>
<dbReference type="SUPFAM" id="SSF53067">
    <property type="entry name" value="Actin-like ATPase domain"/>
    <property type="match status" value="1"/>
</dbReference>
<feature type="compositionally biased region" description="Basic and acidic residues" evidence="1">
    <location>
        <begin position="592"/>
        <end position="605"/>
    </location>
</feature>
<sequence>MSHCRLSHSASIRMEKTKVTLGIDLGSTSTRAVLGRHYVEEIKHKTPSVRFSPGDFSSSIYPFEPRGPVYLYEDDDPTRRPVSAKYAFYALVDASDELLEQYRLVEELIAGRGDIHFKKRLRKGLEELFTRIANLSHAICDEYDYEIGIIGLSVPSQWTLDFEDLYREIIVTTFGDCYRERMVFVYETEALGHFLCRDYMRKLLQPSDRSNQDGKTVRHEVLLFIDFGGHNANSCTFNIVYDENDQPSFYQISAPRGAGGGSEQWEYNVSQAAVRMLERERGQRLCSSAKREIYDDFNKKKCSLGPSFGRKVYLFRGFDENDQPLAVRIGPQSIEEHFEAAMERPLELARQRIEELSAIKDSKPRVIVSGGTSRHDGLKDKLRQMCEENEIEPPLFTDMWSIKCDSMKIAQGTAYAASNRITVEEFFKRGAAIGVQRQQHAARCENNPQGLWDNEAVFALSKERCVVWYSSLTGKDHLRLVCHPFYERERPPKNLAFYRCYDLLNLGMPTKGKWRIALSLTICEGEVILVMERHYTYWTDGSQPVHFNTVKLPLYYNGGENCIHVGRENEDNHEILDSVTQGYRSEKFEAKKQRREQRLAQHKDSGLGLRNTRSRGAGGLPIGATQVEEVSDINSSVGPQREAATPALFDDPVEQYVRQTLAETLSQEEEVDSVFRRANPAPGDTVDTLFASVSSASPPPAFVDMRDVDLMTTASSSMGYFDQHVHGETPKPSSHEPNMSSSTSVSSYGSRASPYRRRGKLTPRSLKTDPRTPQQSATRRTKRRSWSDVSPPSPY</sequence>
<dbReference type="Proteomes" id="UP001390339">
    <property type="component" value="Unassembled WGS sequence"/>
</dbReference>
<reference evidence="2 3" key="1">
    <citation type="journal article" date="2024" name="IMA Fungus">
        <title>Apiospora arundinis, a panoply of carbohydrate-active enzymes and secondary metabolites.</title>
        <authorList>
            <person name="Sorensen T."/>
            <person name="Petersen C."/>
            <person name="Muurmann A.T."/>
            <person name="Christiansen J.V."/>
            <person name="Brundto M.L."/>
            <person name="Overgaard C.K."/>
            <person name="Boysen A.T."/>
            <person name="Wollenberg R.D."/>
            <person name="Larsen T.O."/>
            <person name="Sorensen J.L."/>
            <person name="Nielsen K.L."/>
            <person name="Sondergaard T.E."/>
        </authorList>
    </citation>
    <scope>NUCLEOTIDE SEQUENCE [LARGE SCALE GENOMIC DNA]</scope>
    <source>
        <strain evidence="2 3">AAU 773</strain>
    </source>
</reference>
<comment type="caution">
    <text evidence="2">The sequence shown here is derived from an EMBL/GenBank/DDBJ whole genome shotgun (WGS) entry which is preliminary data.</text>
</comment>
<dbReference type="InterPro" id="IPR043129">
    <property type="entry name" value="ATPase_NBD"/>
</dbReference>
<organism evidence="2 3">
    <name type="scientific">Apiospora arundinis</name>
    <dbReference type="NCBI Taxonomy" id="335852"/>
    <lineage>
        <taxon>Eukaryota</taxon>
        <taxon>Fungi</taxon>
        <taxon>Dikarya</taxon>
        <taxon>Ascomycota</taxon>
        <taxon>Pezizomycotina</taxon>
        <taxon>Sordariomycetes</taxon>
        <taxon>Xylariomycetidae</taxon>
        <taxon>Amphisphaeriales</taxon>
        <taxon>Apiosporaceae</taxon>
        <taxon>Apiospora</taxon>
    </lineage>
</organism>
<dbReference type="EMBL" id="JAPCWZ010000002">
    <property type="protein sequence ID" value="KAK8877601.1"/>
    <property type="molecule type" value="Genomic_DNA"/>
</dbReference>
<proteinExistence type="predicted"/>
<name>A0ABR2JJ96_9PEZI</name>
<evidence type="ECO:0000256" key="1">
    <source>
        <dbReference type="SAM" id="MobiDB-lite"/>
    </source>
</evidence>
<evidence type="ECO:0000313" key="3">
    <source>
        <dbReference type="Proteomes" id="UP001390339"/>
    </source>
</evidence>
<evidence type="ECO:0000313" key="2">
    <source>
        <dbReference type="EMBL" id="KAK8877601.1"/>
    </source>
</evidence>
<feature type="region of interest" description="Disordered" evidence="1">
    <location>
        <begin position="592"/>
        <end position="621"/>
    </location>
</feature>
<gene>
    <name evidence="2" type="ORF">PGQ11_002547</name>
</gene>
<keyword evidence="3" id="KW-1185">Reference proteome</keyword>
<protein>
    <submittedName>
        <fullName evidence="2">F-box domain-containing protein</fullName>
    </submittedName>
</protein>
<feature type="region of interest" description="Disordered" evidence="1">
    <location>
        <begin position="721"/>
        <end position="795"/>
    </location>
</feature>